<dbReference type="OrthoDB" id="205345at2157"/>
<accession>A0A1I0P7A1</accession>
<dbReference type="AlphaFoldDB" id="A0A1I0P7A1"/>
<feature type="transmembrane region" description="Helical" evidence="2">
    <location>
        <begin position="268"/>
        <end position="290"/>
    </location>
</feature>
<keyword evidence="2" id="KW-1133">Transmembrane helix</keyword>
<keyword evidence="2" id="KW-0472">Membrane</keyword>
<dbReference type="RefSeq" id="WP_049989513.1">
    <property type="nucleotide sequence ID" value="NZ_FOIS01000003.1"/>
</dbReference>
<keyword evidence="2" id="KW-0812">Transmembrane</keyword>
<organism evidence="3 4">
    <name type="scientific">Natrinema salifodinae</name>
    <dbReference type="NCBI Taxonomy" id="1202768"/>
    <lineage>
        <taxon>Archaea</taxon>
        <taxon>Methanobacteriati</taxon>
        <taxon>Methanobacteriota</taxon>
        <taxon>Stenosarchaea group</taxon>
        <taxon>Halobacteria</taxon>
        <taxon>Halobacteriales</taxon>
        <taxon>Natrialbaceae</taxon>
        <taxon>Natrinema</taxon>
    </lineage>
</organism>
<keyword evidence="4" id="KW-1185">Reference proteome</keyword>
<name>A0A1I0P7A1_9EURY</name>
<evidence type="ECO:0000256" key="1">
    <source>
        <dbReference type="SAM" id="MobiDB-lite"/>
    </source>
</evidence>
<dbReference type="STRING" id="1202768.SAMN05216285_2203"/>
<evidence type="ECO:0000313" key="4">
    <source>
        <dbReference type="Proteomes" id="UP000183275"/>
    </source>
</evidence>
<gene>
    <name evidence="3" type="ORF">SAMN05216285_2203</name>
</gene>
<proteinExistence type="predicted"/>
<feature type="compositionally biased region" description="Acidic residues" evidence="1">
    <location>
        <begin position="112"/>
        <end position="147"/>
    </location>
</feature>
<dbReference type="Proteomes" id="UP000183275">
    <property type="component" value="Unassembled WGS sequence"/>
</dbReference>
<reference evidence="4" key="1">
    <citation type="submission" date="2016-10" db="EMBL/GenBank/DDBJ databases">
        <authorList>
            <person name="Varghese N."/>
        </authorList>
    </citation>
    <scope>NUCLEOTIDE SEQUENCE [LARGE SCALE GENOMIC DNA]</scope>
    <source>
        <strain evidence="4">CGMCC 1.12284</strain>
    </source>
</reference>
<dbReference type="EMBL" id="FOIS01000003">
    <property type="protein sequence ID" value="SEW09909.1"/>
    <property type="molecule type" value="Genomic_DNA"/>
</dbReference>
<evidence type="ECO:0000256" key="2">
    <source>
        <dbReference type="SAM" id="Phobius"/>
    </source>
</evidence>
<feature type="compositionally biased region" description="Basic and acidic residues" evidence="1">
    <location>
        <begin position="77"/>
        <end position="98"/>
    </location>
</feature>
<evidence type="ECO:0000313" key="3">
    <source>
        <dbReference type="EMBL" id="SEW09909.1"/>
    </source>
</evidence>
<sequence>MAATEGIDVHEGVFTVDEGDEVHLAVHDYEWANPYEVTDVDHVDWQAATEGTWATREVILEGGYSSTFRVRAVEGNDDLDLRQHPGGQKRGDLERFEPVDEDESGTSTEDTSTSDDSESEAEAQPEPVLEEDAADDAPAEGDTDAGDDVQEEIAAEDVTVDAVDRDDEDDDGIVCEGCGQTFGSQAALMGHGPKSCEGGDADDIDLPKGVTEDDVDELTSGGIEIGDLADELGIHRNRARTIAHELGYYSRVREVWRSRDRAQIDPRATGILVLLLGLVISSVAAVGVMYP</sequence>
<feature type="region of interest" description="Disordered" evidence="1">
    <location>
        <begin position="77"/>
        <end position="147"/>
    </location>
</feature>
<protein>
    <submittedName>
        <fullName evidence="3">Uncharacterized protein</fullName>
    </submittedName>
</protein>